<organism evidence="1 2">
    <name type="scientific">Vaccinium darrowii</name>
    <dbReference type="NCBI Taxonomy" id="229202"/>
    <lineage>
        <taxon>Eukaryota</taxon>
        <taxon>Viridiplantae</taxon>
        <taxon>Streptophyta</taxon>
        <taxon>Embryophyta</taxon>
        <taxon>Tracheophyta</taxon>
        <taxon>Spermatophyta</taxon>
        <taxon>Magnoliopsida</taxon>
        <taxon>eudicotyledons</taxon>
        <taxon>Gunneridae</taxon>
        <taxon>Pentapetalae</taxon>
        <taxon>asterids</taxon>
        <taxon>Ericales</taxon>
        <taxon>Ericaceae</taxon>
        <taxon>Vaccinioideae</taxon>
        <taxon>Vaccinieae</taxon>
        <taxon>Vaccinium</taxon>
    </lineage>
</organism>
<dbReference type="Proteomes" id="UP000828048">
    <property type="component" value="Chromosome 11"/>
</dbReference>
<protein>
    <submittedName>
        <fullName evidence="1">Uncharacterized protein</fullName>
    </submittedName>
</protein>
<sequence>MMRRRTNVVIELPSPQFRARVTEPYARWWIASSFVILQFSPDLKRKQPNPQSKTPKKKTKKKPTILDSPYSPPRYNTLPSGCSSNKSTNSSPLMSLPTRPCPDTTTKPSPRRYPRQYLLNILETRCHNFCGKLIRFEFEDPKTIPSPLELTFPESSSPLEQFRVYIDSLFEGEDSIFEGKDAQAVVDKFENGYELLVLGRVKAKSIGTPSHSPPSEYSASVSNYSREESVNDVIEIEDEDDDLYDYTPLSNCSPKSQSPDHSIMSLTPSGSPNHDGLSPSKSATSPSAMVTSKGEVSFDDLVDLAELEGLIVRIEKPPAQSNPISSNEAAGHIQRGLLLSLQSSTISIDDIISRTNGVISILKGFSVDLSPLYEKVKTLVKCSALWAKVADTSNGDAPLGELEAQYEEKQAKLEEMTNSYGQMSSSVSKLTKRISTLEEEVIRTREQLKKLESELSSCKAKQSSSQNDLIKCSENISIFEKDLEAAKDVVEQRKKKGTHYDAVKEALDVARASLMN</sequence>
<accession>A0ACB7YJN3</accession>
<proteinExistence type="predicted"/>
<evidence type="ECO:0000313" key="2">
    <source>
        <dbReference type="Proteomes" id="UP000828048"/>
    </source>
</evidence>
<gene>
    <name evidence="1" type="ORF">Vadar_006424</name>
</gene>
<keyword evidence="2" id="KW-1185">Reference proteome</keyword>
<reference evidence="1 2" key="1">
    <citation type="journal article" date="2021" name="Hortic Res">
        <title>High-quality reference genome and annotation aids understanding of berry development for evergreen blueberry (Vaccinium darrowii).</title>
        <authorList>
            <person name="Yu J."/>
            <person name="Hulse-Kemp A.M."/>
            <person name="Babiker E."/>
            <person name="Staton M."/>
        </authorList>
    </citation>
    <scope>NUCLEOTIDE SEQUENCE [LARGE SCALE GENOMIC DNA]</scope>
    <source>
        <strain evidence="2">cv. NJ 8807/NJ 8810</strain>
        <tissue evidence="1">Young leaf</tissue>
    </source>
</reference>
<comment type="caution">
    <text evidence="1">The sequence shown here is derived from an EMBL/GenBank/DDBJ whole genome shotgun (WGS) entry which is preliminary data.</text>
</comment>
<dbReference type="EMBL" id="CM037161">
    <property type="protein sequence ID" value="KAH7853776.1"/>
    <property type="molecule type" value="Genomic_DNA"/>
</dbReference>
<name>A0ACB7YJN3_9ERIC</name>
<evidence type="ECO:0000313" key="1">
    <source>
        <dbReference type="EMBL" id="KAH7853776.1"/>
    </source>
</evidence>